<dbReference type="HOGENOM" id="CLU_099150_0_0_1"/>
<dbReference type="KEGG" id="hir:HETIRDRAFT_332579"/>
<feature type="transmembrane region" description="Helical" evidence="1">
    <location>
        <begin position="52"/>
        <end position="79"/>
    </location>
</feature>
<reference evidence="2 3" key="1">
    <citation type="journal article" date="2012" name="New Phytol.">
        <title>Insight into trade-off between wood decay and parasitism from the genome of a fungal forest pathogen.</title>
        <authorList>
            <person name="Olson A."/>
            <person name="Aerts A."/>
            <person name="Asiegbu F."/>
            <person name="Belbahri L."/>
            <person name="Bouzid O."/>
            <person name="Broberg A."/>
            <person name="Canback B."/>
            <person name="Coutinho P.M."/>
            <person name="Cullen D."/>
            <person name="Dalman K."/>
            <person name="Deflorio G."/>
            <person name="van Diepen L.T."/>
            <person name="Dunand C."/>
            <person name="Duplessis S."/>
            <person name="Durling M."/>
            <person name="Gonthier P."/>
            <person name="Grimwood J."/>
            <person name="Fossdal C.G."/>
            <person name="Hansson D."/>
            <person name="Henrissat B."/>
            <person name="Hietala A."/>
            <person name="Himmelstrand K."/>
            <person name="Hoffmeister D."/>
            <person name="Hogberg N."/>
            <person name="James T.Y."/>
            <person name="Karlsson M."/>
            <person name="Kohler A."/>
            <person name="Kues U."/>
            <person name="Lee Y.H."/>
            <person name="Lin Y.C."/>
            <person name="Lind M."/>
            <person name="Lindquist E."/>
            <person name="Lombard V."/>
            <person name="Lucas S."/>
            <person name="Lunden K."/>
            <person name="Morin E."/>
            <person name="Murat C."/>
            <person name="Park J."/>
            <person name="Raffaello T."/>
            <person name="Rouze P."/>
            <person name="Salamov A."/>
            <person name="Schmutz J."/>
            <person name="Solheim H."/>
            <person name="Stahlberg J."/>
            <person name="Velez H."/>
            <person name="de Vries R.P."/>
            <person name="Wiebenga A."/>
            <person name="Woodward S."/>
            <person name="Yakovlev I."/>
            <person name="Garbelotto M."/>
            <person name="Martin F."/>
            <person name="Grigoriev I.V."/>
            <person name="Stenlid J."/>
        </authorList>
    </citation>
    <scope>NUCLEOTIDE SEQUENCE [LARGE SCALE GENOMIC DNA]</scope>
    <source>
        <strain evidence="2 3">TC 32-1</strain>
    </source>
</reference>
<dbReference type="RefSeq" id="XP_009553386.1">
    <property type="nucleotide sequence ID" value="XM_009555091.1"/>
</dbReference>
<proteinExistence type="predicted"/>
<dbReference type="GeneID" id="20671747"/>
<keyword evidence="3" id="KW-1185">Reference proteome</keyword>
<dbReference type="OrthoDB" id="3350812at2759"/>
<dbReference type="InParanoid" id="W4JN10"/>
<keyword evidence="1" id="KW-1133">Transmembrane helix</keyword>
<evidence type="ECO:0008006" key="4">
    <source>
        <dbReference type="Google" id="ProtNLM"/>
    </source>
</evidence>
<protein>
    <recommendedName>
        <fullName evidence="4">G-protein coupled receptors family 1 profile domain-containing protein</fullName>
    </recommendedName>
</protein>
<keyword evidence="1" id="KW-0812">Transmembrane</keyword>
<feature type="transmembrane region" description="Helical" evidence="1">
    <location>
        <begin position="99"/>
        <end position="120"/>
    </location>
</feature>
<gene>
    <name evidence="2" type="ORF">HETIRDRAFT_332579</name>
</gene>
<dbReference type="EMBL" id="KI925467">
    <property type="protein sequence ID" value="ETW74923.1"/>
    <property type="molecule type" value="Genomic_DNA"/>
</dbReference>
<evidence type="ECO:0000313" key="3">
    <source>
        <dbReference type="Proteomes" id="UP000030671"/>
    </source>
</evidence>
<accession>W4JN10</accession>
<evidence type="ECO:0000256" key="1">
    <source>
        <dbReference type="SAM" id="Phobius"/>
    </source>
</evidence>
<name>W4JN10_HETIT</name>
<sequence length="246" mass="28007">MAPQDYLAPNPDPHMCHITYSIGSVLTMVGITISELILILRTYALYDRSRKFFYFFGFLWVSGTGVASWAVAVFVQSIVFERRANPKIAGCYMAVVNPVVFICFMALFIVETWFTLWKGFRIWRQVRMSSLLATFYKDSILFYLAIFPLTIGNIIVFLTAPDELLDLLDTMTRVFHSIFACRILLHLRSAANSRLLSSTMDAVRSNLSIGRFRVNAGARDLLNNIGGNTRSDEDAHGNFELAEMWR</sequence>
<evidence type="ECO:0000313" key="2">
    <source>
        <dbReference type="EMBL" id="ETW74923.1"/>
    </source>
</evidence>
<organism evidence="2 3">
    <name type="scientific">Heterobasidion irregulare (strain TC 32-1)</name>
    <dbReference type="NCBI Taxonomy" id="747525"/>
    <lineage>
        <taxon>Eukaryota</taxon>
        <taxon>Fungi</taxon>
        <taxon>Dikarya</taxon>
        <taxon>Basidiomycota</taxon>
        <taxon>Agaricomycotina</taxon>
        <taxon>Agaricomycetes</taxon>
        <taxon>Russulales</taxon>
        <taxon>Bondarzewiaceae</taxon>
        <taxon>Heterobasidion</taxon>
        <taxon>Heterobasidion annosum species complex</taxon>
    </lineage>
</organism>
<keyword evidence="1" id="KW-0472">Membrane</keyword>
<dbReference type="STRING" id="747525.W4JN10"/>
<dbReference type="AlphaFoldDB" id="W4JN10"/>
<feature type="transmembrane region" description="Helical" evidence="1">
    <location>
        <begin position="140"/>
        <end position="158"/>
    </location>
</feature>
<feature type="transmembrane region" description="Helical" evidence="1">
    <location>
        <begin position="20"/>
        <end position="40"/>
    </location>
</feature>
<dbReference type="Proteomes" id="UP000030671">
    <property type="component" value="Unassembled WGS sequence"/>
</dbReference>